<sequence length="244" mass="28061">MAKNIDAVGNALKVLIEKGNLSRDEFPIIHESIINDGDTLNDLENICQTMGLFLNEKAGTFYVSPIPGVKTFGYTNEEMRKEFGYSFNNEDLYTSLFIIANVIMEFFPEASPSPMKPFMKSNDLMDIVDKKVEILREQANLDEISYEKSYNFEVVVKKWTDLPRVRLDKGEGDSRKEYGKSSKIQLLNTTLRFMENQELIKLVDLNGDKVIYITDRFKATILNAYNADEIQAEIYNYLDNLLVE</sequence>
<dbReference type="AlphaFoldDB" id="A0A1W1UI13"/>
<dbReference type="OrthoDB" id="2380372at2"/>
<dbReference type="STRING" id="656914.SAMN00017405_1973"/>
<dbReference type="Proteomes" id="UP000192731">
    <property type="component" value="Unassembled WGS sequence"/>
</dbReference>
<reference evidence="1 2" key="1">
    <citation type="submission" date="2017-04" db="EMBL/GenBank/DDBJ databases">
        <authorList>
            <person name="Afonso C.L."/>
            <person name="Miller P.J."/>
            <person name="Scott M.A."/>
            <person name="Spackman E."/>
            <person name="Goraichik I."/>
            <person name="Dimitrov K.M."/>
            <person name="Suarez D.L."/>
            <person name="Swayne D.E."/>
        </authorList>
    </citation>
    <scope>NUCLEOTIDE SEQUENCE [LARGE SCALE GENOMIC DNA]</scope>
    <source>
        <strain evidence="1 2">DSM 11270</strain>
    </source>
</reference>
<dbReference type="EMBL" id="FWWT01000006">
    <property type="protein sequence ID" value="SMB80679.1"/>
    <property type="molecule type" value="Genomic_DNA"/>
</dbReference>
<keyword evidence="2" id="KW-1185">Reference proteome</keyword>
<accession>A0A1W1UI13</accession>
<dbReference type="InterPro" id="IPR045707">
    <property type="entry name" value="DUF6063"/>
</dbReference>
<organism evidence="1 2">
    <name type="scientific">Desulfonispora thiosulfatigenes DSM 11270</name>
    <dbReference type="NCBI Taxonomy" id="656914"/>
    <lineage>
        <taxon>Bacteria</taxon>
        <taxon>Bacillati</taxon>
        <taxon>Bacillota</taxon>
        <taxon>Clostridia</taxon>
        <taxon>Eubacteriales</taxon>
        <taxon>Peptococcaceae</taxon>
        <taxon>Desulfonispora</taxon>
    </lineage>
</organism>
<evidence type="ECO:0000313" key="1">
    <source>
        <dbReference type="EMBL" id="SMB80679.1"/>
    </source>
</evidence>
<dbReference type="Pfam" id="PF19539">
    <property type="entry name" value="DUF6063"/>
    <property type="match status" value="1"/>
</dbReference>
<evidence type="ECO:0000313" key="2">
    <source>
        <dbReference type="Proteomes" id="UP000192731"/>
    </source>
</evidence>
<proteinExistence type="predicted"/>
<dbReference type="RefSeq" id="WP_084052014.1">
    <property type="nucleotide sequence ID" value="NZ_FWWT01000006.1"/>
</dbReference>
<protein>
    <submittedName>
        <fullName evidence="1">Uncharacterized protein</fullName>
    </submittedName>
</protein>
<gene>
    <name evidence="1" type="ORF">SAMN00017405_1973</name>
</gene>
<name>A0A1W1UI13_DESTI</name>